<feature type="transmembrane region" description="Helical" evidence="1">
    <location>
        <begin position="157"/>
        <end position="175"/>
    </location>
</feature>
<feature type="transmembrane region" description="Helical" evidence="1">
    <location>
        <begin position="130"/>
        <end position="150"/>
    </location>
</feature>
<keyword evidence="1" id="KW-0812">Transmembrane</keyword>
<dbReference type="EMBL" id="ACEC01000067">
    <property type="protein sequence ID" value="EEG30200.1"/>
    <property type="molecule type" value="Genomic_DNA"/>
</dbReference>
<reference evidence="2 3" key="1">
    <citation type="submission" date="2009-01" db="EMBL/GenBank/DDBJ databases">
        <authorList>
            <person name="Fulton L."/>
            <person name="Clifton S."/>
            <person name="Fulton B."/>
            <person name="Xu J."/>
            <person name="Minx P."/>
            <person name="Pepin K.H."/>
            <person name="Johnson M."/>
            <person name="Bhonagiri V."/>
            <person name="Nash W.E."/>
            <person name="Mardis E.R."/>
            <person name="Wilson R.K."/>
        </authorList>
    </citation>
    <scope>NUCLEOTIDE SEQUENCE [LARGE SCALE GENOMIC DNA]</scope>
    <source>
        <strain evidence="2 3">DSM 5476</strain>
    </source>
</reference>
<name>C0EE52_9FIRM</name>
<reference evidence="2 3" key="2">
    <citation type="submission" date="2009-02" db="EMBL/GenBank/DDBJ databases">
        <title>Draft genome sequence of Clostridium methylpentosum (DSM 5476).</title>
        <authorList>
            <person name="Sudarsanam P."/>
            <person name="Ley R."/>
            <person name="Guruge J."/>
            <person name="Turnbaugh P.J."/>
            <person name="Mahowald M."/>
            <person name="Liep D."/>
            <person name="Gordon J."/>
        </authorList>
    </citation>
    <scope>NUCLEOTIDE SEQUENCE [LARGE SCALE GENOMIC DNA]</scope>
    <source>
        <strain evidence="2 3">DSM 5476</strain>
    </source>
</reference>
<dbReference type="HOGENOM" id="CLU_896312_0_0_9"/>
<keyword evidence="1" id="KW-1133">Transmembrane helix</keyword>
<accession>C0EE52</accession>
<protein>
    <submittedName>
        <fullName evidence="2">Uncharacterized protein</fullName>
    </submittedName>
</protein>
<evidence type="ECO:0000256" key="1">
    <source>
        <dbReference type="SAM" id="Phobius"/>
    </source>
</evidence>
<dbReference type="AlphaFoldDB" id="C0EE52"/>
<comment type="caution">
    <text evidence="2">The sequence shown here is derived from an EMBL/GenBank/DDBJ whole genome shotgun (WGS) entry which is preliminary data.</text>
</comment>
<sequence length="310" mass="35036">MCKTIAKAVTAVGLFLLVFLLSDLLGKNLYQWLEREHTELLYQYATDGQFSDNIYFSEETDKRFGIPGSLPGLVEEKSLSGIADYLTKEQWEMAEILEDNTAYLEYLQQQGTSLSGLFNFSERFAGLRDGLTYACRYLLFLLWLVALHFLMRCRPALYFAMGLLCIFATCIKLSGKLPSVVLLGSPIHHLIADGLVPPLLESMLTFLIFDITITALEKVRLNRKLEPLYQDLPALHCLAVRLAQNTDSVSLYRSDLSRLLPHFSAYLQSGKRTGKKAKRLNQAIECLSGPHTNRSFLEAVVELQTVLPDR</sequence>
<organism evidence="2 3">
    <name type="scientific">[Clostridium] methylpentosum DSM 5476</name>
    <dbReference type="NCBI Taxonomy" id="537013"/>
    <lineage>
        <taxon>Bacteria</taxon>
        <taxon>Bacillati</taxon>
        <taxon>Bacillota</taxon>
        <taxon>Clostridia</taxon>
        <taxon>Eubacteriales</taxon>
        <taxon>Oscillospiraceae</taxon>
        <taxon>Oscillospiraceae incertae sedis</taxon>
    </lineage>
</organism>
<proteinExistence type="predicted"/>
<dbReference type="Proteomes" id="UP000003340">
    <property type="component" value="Unassembled WGS sequence"/>
</dbReference>
<evidence type="ECO:0000313" key="2">
    <source>
        <dbReference type="EMBL" id="EEG30200.1"/>
    </source>
</evidence>
<evidence type="ECO:0000313" key="3">
    <source>
        <dbReference type="Proteomes" id="UP000003340"/>
    </source>
</evidence>
<feature type="transmembrane region" description="Helical" evidence="1">
    <location>
        <begin position="195"/>
        <end position="216"/>
    </location>
</feature>
<dbReference type="eggNOG" id="ENOG5033P3F">
    <property type="taxonomic scope" value="Bacteria"/>
</dbReference>
<gene>
    <name evidence="2" type="ORF">CLOSTMETH_02131</name>
</gene>
<keyword evidence="3" id="KW-1185">Reference proteome</keyword>
<keyword evidence="1" id="KW-0472">Membrane</keyword>